<dbReference type="SUPFAM" id="SSF117839">
    <property type="entry name" value="WWE domain"/>
    <property type="match status" value="1"/>
</dbReference>
<name>A0A812RY58_9DINO</name>
<evidence type="ECO:0000256" key="1">
    <source>
        <dbReference type="ARBA" id="ARBA00022679"/>
    </source>
</evidence>
<evidence type="ECO:0000256" key="7">
    <source>
        <dbReference type="SAM" id="MobiDB-lite"/>
    </source>
</evidence>
<evidence type="ECO:0000256" key="3">
    <source>
        <dbReference type="ARBA" id="ARBA00022737"/>
    </source>
</evidence>
<evidence type="ECO:0000256" key="6">
    <source>
        <dbReference type="ARBA" id="ARBA00022833"/>
    </source>
</evidence>
<dbReference type="InterPro" id="IPR044066">
    <property type="entry name" value="TRIAD_supradom"/>
</dbReference>
<dbReference type="InterPro" id="IPR037197">
    <property type="entry name" value="WWE_dom_sf"/>
</dbReference>
<protein>
    <submittedName>
        <fullName evidence="10">Cel protein</fullName>
    </submittedName>
</protein>
<keyword evidence="2" id="KW-0479">Metal-binding</keyword>
<dbReference type="GO" id="GO:0004842">
    <property type="term" value="F:ubiquitin-protein transferase activity"/>
    <property type="evidence" value="ECO:0007669"/>
    <property type="project" value="InterPro"/>
</dbReference>
<dbReference type="PANTHER" id="PTHR11685">
    <property type="entry name" value="RBR FAMILY RING FINGER AND IBR DOMAIN-CONTAINING"/>
    <property type="match status" value="1"/>
</dbReference>
<evidence type="ECO:0000259" key="8">
    <source>
        <dbReference type="PROSITE" id="PS50918"/>
    </source>
</evidence>
<feature type="domain" description="WWE" evidence="8">
    <location>
        <begin position="41"/>
        <end position="118"/>
    </location>
</feature>
<gene>
    <name evidence="10" type="primary">Cel</name>
    <name evidence="10" type="ORF">SNAT2548_LOCUS25244</name>
</gene>
<evidence type="ECO:0000256" key="5">
    <source>
        <dbReference type="ARBA" id="ARBA00022786"/>
    </source>
</evidence>
<feature type="domain" description="RING-type" evidence="9">
    <location>
        <begin position="362"/>
        <end position="664"/>
    </location>
</feature>
<dbReference type="Proteomes" id="UP000604046">
    <property type="component" value="Unassembled WGS sequence"/>
</dbReference>
<dbReference type="Gene3D" id="3.30.720.50">
    <property type="match status" value="1"/>
</dbReference>
<dbReference type="PROSITE" id="PS51873">
    <property type="entry name" value="TRIAD"/>
    <property type="match status" value="1"/>
</dbReference>
<organism evidence="10 11">
    <name type="scientific">Symbiodinium natans</name>
    <dbReference type="NCBI Taxonomy" id="878477"/>
    <lineage>
        <taxon>Eukaryota</taxon>
        <taxon>Sar</taxon>
        <taxon>Alveolata</taxon>
        <taxon>Dinophyceae</taxon>
        <taxon>Suessiales</taxon>
        <taxon>Symbiodiniaceae</taxon>
        <taxon>Symbiodinium</taxon>
    </lineage>
</organism>
<evidence type="ECO:0000256" key="4">
    <source>
        <dbReference type="ARBA" id="ARBA00022771"/>
    </source>
</evidence>
<comment type="caution">
    <text evidence="10">The sequence shown here is derived from an EMBL/GenBank/DDBJ whole genome shotgun (WGS) entry which is preliminary data.</text>
</comment>
<reference evidence="10" key="1">
    <citation type="submission" date="2021-02" db="EMBL/GenBank/DDBJ databases">
        <authorList>
            <person name="Dougan E. K."/>
            <person name="Rhodes N."/>
            <person name="Thang M."/>
            <person name="Chan C."/>
        </authorList>
    </citation>
    <scope>NUCLEOTIDE SEQUENCE</scope>
</reference>
<dbReference type="PROSITE" id="PS50918">
    <property type="entry name" value="WWE"/>
    <property type="match status" value="1"/>
</dbReference>
<evidence type="ECO:0000259" key="9">
    <source>
        <dbReference type="PROSITE" id="PS51873"/>
    </source>
</evidence>
<feature type="region of interest" description="Disordered" evidence="7">
    <location>
        <begin position="1"/>
        <end position="32"/>
    </location>
</feature>
<dbReference type="EMBL" id="CAJNDS010002384">
    <property type="protein sequence ID" value="CAE7457001.1"/>
    <property type="molecule type" value="Genomic_DNA"/>
</dbReference>
<keyword evidence="6" id="KW-0862">Zinc</keyword>
<dbReference type="GO" id="GO:0008270">
    <property type="term" value="F:zinc ion binding"/>
    <property type="evidence" value="ECO:0007669"/>
    <property type="project" value="UniProtKB-KW"/>
</dbReference>
<keyword evidence="3" id="KW-0677">Repeat</keyword>
<keyword evidence="1" id="KW-0808">Transferase</keyword>
<dbReference type="Pfam" id="PF02825">
    <property type="entry name" value="WWE"/>
    <property type="match status" value="1"/>
</dbReference>
<dbReference type="InterPro" id="IPR031127">
    <property type="entry name" value="E3_UB_ligase_RBR"/>
</dbReference>
<dbReference type="SUPFAM" id="SSF57850">
    <property type="entry name" value="RING/U-box"/>
    <property type="match status" value="2"/>
</dbReference>
<keyword evidence="5" id="KW-0833">Ubl conjugation pathway</keyword>
<accession>A0A812RY58</accession>
<keyword evidence="4" id="KW-0863">Zinc-finger</keyword>
<dbReference type="CDD" id="cd20336">
    <property type="entry name" value="Rcat_RBR"/>
    <property type="match status" value="1"/>
</dbReference>
<proteinExistence type="predicted"/>
<dbReference type="InterPro" id="IPR004170">
    <property type="entry name" value="WWE_dom"/>
</dbReference>
<evidence type="ECO:0000256" key="2">
    <source>
        <dbReference type="ARBA" id="ARBA00022723"/>
    </source>
</evidence>
<keyword evidence="11" id="KW-1185">Reference proteome</keyword>
<evidence type="ECO:0000313" key="11">
    <source>
        <dbReference type="Proteomes" id="UP000604046"/>
    </source>
</evidence>
<dbReference type="GO" id="GO:0016567">
    <property type="term" value="P:protein ubiquitination"/>
    <property type="evidence" value="ECO:0007669"/>
    <property type="project" value="InterPro"/>
</dbReference>
<dbReference type="Gene3D" id="1.20.120.1750">
    <property type="match status" value="1"/>
</dbReference>
<dbReference type="OrthoDB" id="10009520at2759"/>
<evidence type="ECO:0000313" key="10">
    <source>
        <dbReference type="EMBL" id="CAE7457001.1"/>
    </source>
</evidence>
<dbReference type="AlphaFoldDB" id="A0A812RY58"/>
<sequence length="777" mass="87309">MTEENDANEAPTLEVAAPSVEELEQPPPFSIGHEESTYKKWFDHRASQMNKESAQWELLRGGAWVPFGMGLCGRLAAAARKGERELRYVASNNQEHLFDFEKMEQVNLSTGKRRSMRSVLWEIHLDVGWVLVDDALALQLQTHELRDSLIFDYFARDMKYTVNLIDLYQLNTELGTKRSLRKMSLQDTPPKMSRHQLRVALEDAFPKFACATRQWLMMRWPWQQIGDCSIDAGQFVETGLAEEIASGLAEIQEGVPQLGGILQNILWFDYVDSSKQENVTQAQAQGVVRAILEDPRWRWGHAGAEDAVSALWFDLGLQAEQPVSKLEFLVAGGLSDELLQVLTSSSPTVDDWIMEKKLPLWEGQDCALCYCPIGETDAGRRMRCGCWLHFECLGHGLQVLISEHTVDDERMSTCPAACGRPLGRIIPPGVIHRAVGDKLFAKYLDLRVEVQWQKEAMDSGKLVAKCPGGAQKLMKSWQLDPRMLAICLDEFGRESPPCVRESYLGIAGDVLHQMLAEELHHGTSCFMPCRLLQNTTEHQVASWIAFVDYVVALRASLKGIVQKQQPLAVDCPSHASDKGGLQPHRPWTCKEHELNLKYKDAVPAATWHDVKSGTSLRCPGCAVPTERTDACCHMTCSHCRAEFSWVCGMEYAFCRSNHRCLNGAIYLHAMPQLVAILNERGLEPSDQNGSDIFLELRCLYLLSIVRRDVGEETWNRTRVEHPELLTDVIRSSWSIPWGEIGNVSRLTKLLPHAFPAIGPTATSAAKPRLLSVLDDVL</sequence>